<dbReference type="Proteomes" id="UP000277457">
    <property type="component" value="Unassembled WGS sequence"/>
</dbReference>
<dbReference type="GO" id="GO:0016020">
    <property type="term" value="C:membrane"/>
    <property type="evidence" value="ECO:0007669"/>
    <property type="project" value="GOC"/>
</dbReference>
<dbReference type="GO" id="GO:0008915">
    <property type="term" value="F:lipid-A-disaccharide synthase activity"/>
    <property type="evidence" value="ECO:0007669"/>
    <property type="project" value="InterPro"/>
</dbReference>
<proteinExistence type="predicted"/>
<evidence type="ECO:0000313" key="1">
    <source>
        <dbReference type="EMBL" id="RLE08082.1"/>
    </source>
</evidence>
<comment type="caution">
    <text evidence="1">The sequence shown here is derived from an EMBL/GenBank/DDBJ whole genome shotgun (WGS) entry which is preliminary data.</text>
</comment>
<evidence type="ECO:0000313" key="2">
    <source>
        <dbReference type="Proteomes" id="UP000277457"/>
    </source>
</evidence>
<gene>
    <name evidence="1" type="ORF">DRZ78_01830</name>
</gene>
<dbReference type="PANTHER" id="PTHR30372:SF6">
    <property type="entry name" value="LIPID-A-DISACCHARIDE SYNTHASE"/>
    <property type="match status" value="1"/>
</dbReference>
<sequence>MHIFIVTNSPGELAGWVRPVVRSLKRKSSESKIIVVITPCQYASGREREIAKSFPEVDYVMGKSEYIKYILFGIRPSALRLNSPYEGVVLFLGGDPIHALLLSKRLGLPAFSYTHKLRYKRCFEKFMVLNEELREKFIEKGVSPEKVVVVGDIVGDAVQLSMSKEKIYKLLQIDPKDLCISIFPGSKPHIVRYMTPFFLRVCELIKEEFPQSHFFLILSPFVPRKELINLSGEKLNRVFQTSTAKLKRKGEKWELITESGLKVLVVEEYRYEVMSISTMAITIPGTNTHELSFLGVPMVVAVPLNKPEAIPLDGLAGLVGNTPLLGSFIKRWIVRRYNKRVEFTAIPNRWARKNIVPEIRGIIQAKDVAEEAIRLLRDPERLYWISCQLRQLFLKKNSADKLAEAILNK</sequence>
<dbReference type="EMBL" id="QMPY01000047">
    <property type="protein sequence ID" value="RLE08082.1"/>
    <property type="molecule type" value="Genomic_DNA"/>
</dbReference>
<dbReference type="AlphaFoldDB" id="A0A662D4L1"/>
<reference evidence="1 2" key="1">
    <citation type="submission" date="2018-06" db="EMBL/GenBank/DDBJ databases">
        <title>Extensive metabolic versatility and redundancy in microbially diverse, dynamic hydrothermal sediments.</title>
        <authorList>
            <person name="Dombrowski N."/>
            <person name="Teske A."/>
            <person name="Baker B.J."/>
        </authorList>
    </citation>
    <scope>NUCLEOTIDE SEQUENCE [LARGE SCALE GENOMIC DNA]</scope>
    <source>
        <strain evidence="1">B7_G13</strain>
    </source>
</reference>
<dbReference type="SUPFAM" id="SSF53756">
    <property type="entry name" value="UDP-Glycosyltransferase/glycogen phosphorylase"/>
    <property type="match status" value="1"/>
</dbReference>
<dbReference type="GO" id="GO:0005543">
    <property type="term" value="F:phospholipid binding"/>
    <property type="evidence" value="ECO:0007669"/>
    <property type="project" value="TreeGrafter"/>
</dbReference>
<name>A0A662D4L1_UNCAE</name>
<accession>A0A662D4L1</accession>
<dbReference type="PANTHER" id="PTHR30372">
    <property type="entry name" value="LIPID-A-DISACCHARIDE SYNTHASE"/>
    <property type="match status" value="1"/>
</dbReference>
<dbReference type="Pfam" id="PF02684">
    <property type="entry name" value="LpxB"/>
    <property type="match status" value="1"/>
</dbReference>
<dbReference type="GO" id="GO:0009245">
    <property type="term" value="P:lipid A biosynthetic process"/>
    <property type="evidence" value="ECO:0007669"/>
    <property type="project" value="InterPro"/>
</dbReference>
<dbReference type="InterPro" id="IPR003835">
    <property type="entry name" value="Glyco_trans_19"/>
</dbReference>
<organism evidence="1 2">
    <name type="scientific">Aerophobetes bacterium</name>
    <dbReference type="NCBI Taxonomy" id="2030807"/>
    <lineage>
        <taxon>Bacteria</taxon>
        <taxon>Candidatus Aerophobota</taxon>
    </lineage>
</organism>
<protein>
    <submittedName>
        <fullName evidence="1">Uncharacterized protein</fullName>
    </submittedName>
</protein>